<organism evidence="1">
    <name type="scientific">Arundo donax</name>
    <name type="common">Giant reed</name>
    <name type="synonym">Donax arundinaceus</name>
    <dbReference type="NCBI Taxonomy" id="35708"/>
    <lineage>
        <taxon>Eukaryota</taxon>
        <taxon>Viridiplantae</taxon>
        <taxon>Streptophyta</taxon>
        <taxon>Embryophyta</taxon>
        <taxon>Tracheophyta</taxon>
        <taxon>Spermatophyta</taxon>
        <taxon>Magnoliopsida</taxon>
        <taxon>Liliopsida</taxon>
        <taxon>Poales</taxon>
        <taxon>Poaceae</taxon>
        <taxon>PACMAD clade</taxon>
        <taxon>Arundinoideae</taxon>
        <taxon>Arundineae</taxon>
        <taxon>Arundo</taxon>
    </lineage>
</organism>
<name>A0A0A9DY43_ARUDO</name>
<reference evidence="1" key="2">
    <citation type="journal article" date="2015" name="Data Brief">
        <title>Shoot transcriptome of the giant reed, Arundo donax.</title>
        <authorList>
            <person name="Barrero R.A."/>
            <person name="Guerrero F.D."/>
            <person name="Moolhuijzen P."/>
            <person name="Goolsby J.A."/>
            <person name="Tidwell J."/>
            <person name="Bellgard S.E."/>
            <person name="Bellgard M.I."/>
        </authorList>
    </citation>
    <scope>NUCLEOTIDE SEQUENCE</scope>
    <source>
        <tissue evidence="1">Shoot tissue taken approximately 20 cm above the soil surface</tissue>
    </source>
</reference>
<dbReference type="AlphaFoldDB" id="A0A0A9DY43"/>
<accession>A0A0A9DY43</accession>
<sequence length="66" mass="7686">MPCCSQTLPQYCSYTTSKRIAWKTLDKEKKSSKELHFCNSKPQMKRLMSCITNRSKNQIYFSKSAA</sequence>
<evidence type="ECO:0000313" key="1">
    <source>
        <dbReference type="EMBL" id="JAD92721.1"/>
    </source>
</evidence>
<protein>
    <submittedName>
        <fullName evidence="1">Uncharacterized protein</fullName>
    </submittedName>
</protein>
<proteinExistence type="predicted"/>
<reference evidence="1" key="1">
    <citation type="submission" date="2014-09" db="EMBL/GenBank/DDBJ databases">
        <authorList>
            <person name="Magalhaes I.L.F."/>
            <person name="Oliveira U."/>
            <person name="Santos F.R."/>
            <person name="Vidigal T.H.D.A."/>
            <person name="Brescovit A.D."/>
            <person name="Santos A.J."/>
        </authorList>
    </citation>
    <scope>NUCLEOTIDE SEQUENCE</scope>
    <source>
        <tissue evidence="1">Shoot tissue taken approximately 20 cm above the soil surface</tissue>
    </source>
</reference>
<dbReference type="EMBL" id="GBRH01205174">
    <property type="protein sequence ID" value="JAD92721.1"/>
    <property type="molecule type" value="Transcribed_RNA"/>
</dbReference>